<sequence length="184" mass="20100">MIKPAKTVFFMDIARFSGWCEGPVGGQPTFNSIRLAPEGSDSPAYAWGLFKFIGTRFQAFRPNLFVFEAPRDPRHMGKKTSGAAIRTLIGLPMVAEAAAYGAGVHDIREAEAASIRAHVLPPRPKGSGKRDPGDLKREVFEAIKALGYDPKNFDESDAIAGWLYACSILDQRVGVRTTPLFSDL</sequence>
<accession>A0A4Z1QW49</accession>
<dbReference type="AlphaFoldDB" id="A0A4Z1QW49"/>
<dbReference type="Gene3D" id="3.30.420.10">
    <property type="entry name" value="Ribonuclease H-like superfamily/Ribonuclease H"/>
    <property type="match status" value="1"/>
</dbReference>
<gene>
    <name evidence="1" type="ORF">CFBP5507_06205</name>
</gene>
<dbReference type="KEGG" id="asal:CFBP5507_06205"/>
<organism evidence="1 2">
    <name type="scientific">Agrobacterium salinitolerans</name>
    <dbReference type="NCBI Taxonomy" id="1183413"/>
    <lineage>
        <taxon>Bacteria</taxon>
        <taxon>Pseudomonadati</taxon>
        <taxon>Pseudomonadota</taxon>
        <taxon>Alphaproteobacteria</taxon>
        <taxon>Hyphomicrobiales</taxon>
        <taxon>Rhizobiaceae</taxon>
        <taxon>Rhizobium/Agrobacterium group</taxon>
        <taxon>Agrobacterium</taxon>
    </lineage>
</organism>
<dbReference type="GO" id="GO:0003676">
    <property type="term" value="F:nucleic acid binding"/>
    <property type="evidence" value="ECO:0007669"/>
    <property type="project" value="InterPro"/>
</dbReference>
<evidence type="ECO:0000313" key="2">
    <source>
        <dbReference type="Proteomes" id="UP000298735"/>
    </source>
</evidence>
<protein>
    <submittedName>
        <fullName evidence="1">Uncharacterized protein</fullName>
    </submittedName>
</protein>
<evidence type="ECO:0000313" key="1">
    <source>
        <dbReference type="EMBL" id="UYZ08592.1"/>
    </source>
</evidence>
<dbReference type="RefSeq" id="WP_137410370.1">
    <property type="nucleotide sequence ID" value="NZ_CP109968.1"/>
</dbReference>
<dbReference type="InterPro" id="IPR036397">
    <property type="entry name" value="RNaseH_sf"/>
</dbReference>
<dbReference type="Proteomes" id="UP000298735">
    <property type="component" value="Chromosome Circular"/>
</dbReference>
<reference evidence="1" key="1">
    <citation type="submission" date="2022-10" db="EMBL/GenBank/DDBJ databases">
        <title>Complete genome sequence of Agrobacterium salinitolerans CFBP5507.</title>
        <authorList>
            <person name="Tchabashvili S."/>
            <person name="Yen H.-C."/>
            <person name="Haryono M."/>
            <person name="Lin Y.-C."/>
            <person name="Lai E.-M."/>
            <person name="Kuo C.-H."/>
        </authorList>
    </citation>
    <scope>NUCLEOTIDE SEQUENCE</scope>
    <source>
        <strain evidence="1">CFBP5507</strain>
    </source>
</reference>
<name>A0A4Z1QW49_9HYPH</name>
<dbReference type="EMBL" id="CP109968">
    <property type="protein sequence ID" value="UYZ08592.1"/>
    <property type="molecule type" value="Genomic_DNA"/>
</dbReference>
<dbReference type="OrthoDB" id="7304852at2"/>
<proteinExistence type="predicted"/>